<proteinExistence type="predicted"/>
<dbReference type="AlphaFoldDB" id="A0A848NV08"/>
<protein>
    <submittedName>
        <fullName evidence="1">Uncharacterized protein</fullName>
    </submittedName>
</protein>
<comment type="caution">
    <text evidence="1">The sequence shown here is derived from an EMBL/GenBank/DDBJ whole genome shotgun (WGS) entry which is preliminary data.</text>
</comment>
<dbReference type="EMBL" id="JABBZM010000002">
    <property type="protein sequence ID" value="NMV36773.1"/>
    <property type="molecule type" value="Genomic_DNA"/>
</dbReference>
<reference evidence="1 2" key="1">
    <citation type="submission" date="2020-04" db="EMBL/GenBank/DDBJ databases">
        <title>Ralstonia insidiosa genome sequencing and assembly.</title>
        <authorList>
            <person name="Martins R.C.R."/>
            <person name="Perdigao-Neto L.V."/>
            <person name="Levin A.S.S."/>
            <person name="Costa S.F."/>
        </authorList>
    </citation>
    <scope>NUCLEOTIDE SEQUENCE [LARGE SCALE GENOMIC DNA]</scope>
    <source>
        <strain evidence="1 2">5047</strain>
    </source>
</reference>
<evidence type="ECO:0000313" key="2">
    <source>
        <dbReference type="Proteomes" id="UP000575469"/>
    </source>
</evidence>
<sequence length="160" mass="17936">MALVAWPDRLPAPLASGYGYQPQAPFIRTNMDSGLARQRRRFARIPTTVSVSWIFTQEQLALFEAFVHYDITDGADWFSAQIANGQGLQSVRARMMGAPKIDDIEPGIWHVSAQMETVDMPIVTADEYVVLRDFGADVFHSMTSRLHTIVHSELPGTSIW</sequence>
<dbReference type="RefSeq" id="WP_169339130.1">
    <property type="nucleotide sequence ID" value="NZ_JABBZM010000002.1"/>
</dbReference>
<organism evidence="1 2">
    <name type="scientific">Ralstonia insidiosa</name>
    <dbReference type="NCBI Taxonomy" id="190721"/>
    <lineage>
        <taxon>Bacteria</taxon>
        <taxon>Pseudomonadati</taxon>
        <taxon>Pseudomonadota</taxon>
        <taxon>Betaproteobacteria</taxon>
        <taxon>Burkholderiales</taxon>
        <taxon>Burkholderiaceae</taxon>
        <taxon>Ralstonia</taxon>
    </lineage>
</organism>
<gene>
    <name evidence="1" type="ORF">HGR00_02490</name>
</gene>
<accession>A0A848NV08</accession>
<dbReference type="Proteomes" id="UP000575469">
    <property type="component" value="Unassembled WGS sequence"/>
</dbReference>
<evidence type="ECO:0000313" key="1">
    <source>
        <dbReference type="EMBL" id="NMV36773.1"/>
    </source>
</evidence>
<name>A0A848NV08_9RALS</name>